<dbReference type="Proteomes" id="UP000232688">
    <property type="component" value="Unassembled WGS sequence"/>
</dbReference>
<feature type="transmembrane region" description="Helical" evidence="6">
    <location>
        <begin position="205"/>
        <end position="226"/>
    </location>
</feature>
<dbReference type="SUPFAM" id="SSF81321">
    <property type="entry name" value="Family A G protein-coupled receptor-like"/>
    <property type="match status" value="1"/>
</dbReference>
<dbReference type="PROSITE" id="PS50262">
    <property type="entry name" value="G_PROTEIN_RECEP_F1_2"/>
    <property type="match status" value="1"/>
</dbReference>
<keyword evidence="7" id="KW-0732">Signal</keyword>
<feature type="domain" description="G-protein coupled receptors family 1 profile" evidence="8">
    <location>
        <begin position="59"/>
        <end position="309"/>
    </location>
</feature>
<comment type="subcellular location">
    <subcellularLocation>
        <location evidence="1">Membrane</location>
        <topology evidence="1">Multi-pass membrane protein</topology>
    </subcellularLocation>
</comment>
<dbReference type="InterPro" id="IPR000276">
    <property type="entry name" value="GPCR_Rhodpsn"/>
</dbReference>
<dbReference type="GO" id="GO:0004930">
    <property type="term" value="F:G protein-coupled receptor activity"/>
    <property type="evidence" value="ECO:0007669"/>
    <property type="project" value="InterPro"/>
</dbReference>
<evidence type="ECO:0000256" key="4">
    <source>
        <dbReference type="ARBA" id="ARBA00023136"/>
    </source>
</evidence>
<dbReference type="GO" id="GO:0007189">
    <property type="term" value="P:adenylate cyclase-activating G protein-coupled receptor signaling pathway"/>
    <property type="evidence" value="ECO:0007669"/>
    <property type="project" value="TreeGrafter"/>
</dbReference>
<dbReference type="EMBL" id="CAGKOT010000080">
    <property type="protein sequence ID" value="CAB5393033.1"/>
    <property type="molecule type" value="Genomic_DNA"/>
</dbReference>
<dbReference type="CDD" id="cd00637">
    <property type="entry name" value="7tm_classA_rhodopsin-like"/>
    <property type="match status" value="1"/>
</dbReference>
<organism evidence="10 11">
    <name type="scientific">Rhizophagus irregularis</name>
    <dbReference type="NCBI Taxonomy" id="588596"/>
    <lineage>
        <taxon>Eukaryota</taxon>
        <taxon>Fungi</taxon>
        <taxon>Fungi incertae sedis</taxon>
        <taxon>Mucoromycota</taxon>
        <taxon>Glomeromycotina</taxon>
        <taxon>Glomeromycetes</taxon>
        <taxon>Glomerales</taxon>
        <taxon>Glomeraceae</taxon>
        <taxon>Rhizophagus</taxon>
    </lineage>
</organism>
<gene>
    <name evidence="9" type="ORF">CHRIB12_LOCUS22677</name>
    <name evidence="10" type="ORF">RhiirA1_456134</name>
</gene>
<dbReference type="GO" id="GO:0005886">
    <property type="term" value="C:plasma membrane"/>
    <property type="evidence" value="ECO:0007669"/>
    <property type="project" value="TreeGrafter"/>
</dbReference>
<reference evidence="10 11" key="2">
    <citation type="submission" date="2017-10" db="EMBL/GenBank/DDBJ databases">
        <title>Genome analyses suggest a sexual origin of heterokaryosis in a supposedly ancient asexual fungus.</title>
        <authorList>
            <person name="Corradi N."/>
            <person name="Sedzielewska K."/>
            <person name="Noel J."/>
            <person name="Charron P."/>
            <person name="Farinelli L."/>
            <person name="Marton T."/>
            <person name="Kruger M."/>
            <person name="Pelin A."/>
            <person name="Brachmann A."/>
            <person name="Corradi N."/>
        </authorList>
    </citation>
    <scope>NUCLEOTIDE SEQUENCE [LARGE SCALE GENOMIC DNA]</scope>
    <source>
        <strain evidence="10 11">A1</strain>
    </source>
</reference>
<dbReference type="PANTHER" id="PTHR23112:SF0">
    <property type="entry name" value="TRANSMEMBRANE PROTEIN 116"/>
    <property type="match status" value="1"/>
</dbReference>
<sequence>MNSFSFSIKKIVFISTFLFSIIPINKAQKVDPDYGYGVETDFYLVTTIPLIFSVISFLGTLYIFFRMFLRWKRSKRSIPLSFKFPFYIAITDFLYSSAILIEFAYTASNKTDFVKNNETNTWPYLFCEILGFLIVFFVLLNIILVGAISIVTWLRVVREYYFEFGKYDYKIWLPIIFISLIIPLSTLNAYGSRGYSCGTKIGSDLVGIVVFVLIVVTLLTIIFCYVHVLKTIRDIQGHIPNSSIEAVRNSNVERRTFKKVLTYILVFILQYIPILIYNISMILRARHIILDALSPAVICIGGIANVFQYLRNEGLKFSHTSSNNSSSYKLEVEERSDDTTQDA</sequence>
<feature type="transmembrane region" description="Helical" evidence="6">
    <location>
        <begin position="169"/>
        <end position="190"/>
    </location>
</feature>
<evidence type="ECO:0000313" key="9">
    <source>
        <dbReference type="EMBL" id="CAB5393033.1"/>
    </source>
</evidence>
<feature type="region of interest" description="Disordered" evidence="5">
    <location>
        <begin position="319"/>
        <end position="343"/>
    </location>
</feature>
<dbReference type="VEuPathDB" id="FungiDB:RhiirFUN_018510"/>
<comment type="caution">
    <text evidence="10">The sequence shown here is derived from an EMBL/GenBank/DDBJ whole genome shotgun (WGS) entry which is preliminary data.</text>
</comment>
<feature type="compositionally biased region" description="Acidic residues" evidence="5">
    <location>
        <begin position="334"/>
        <end position="343"/>
    </location>
</feature>
<evidence type="ECO:0000256" key="5">
    <source>
        <dbReference type="SAM" id="MobiDB-lite"/>
    </source>
</evidence>
<evidence type="ECO:0000256" key="2">
    <source>
        <dbReference type="ARBA" id="ARBA00022692"/>
    </source>
</evidence>
<dbReference type="InterPro" id="IPR017452">
    <property type="entry name" value="GPCR_Rhodpsn_7TM"/>
</dbReference>
<proteinExistence type="predicted"/>
<dbReference type="OrthoDB" id="2376869at2759"/>
<evidence type="ECO:0000313" key="10">
    <source>
        <dbReference type="EMBL" id="PKC69324.1"/>
    </source>
</evidence>
<evidence type="ECO:0000256" key="6">
    <source>
        <dbReference type="SAM" id="Phobius"/>
    </source>
</evidence>
<protein>
    <recommendedName>
        <fullName evidence="8">G-protein coupled receptors family 1 profile domain-containing protein</fullName>
    </recommendedName>
</protein>
<feature type="transmembrane region" description="Helical" evidence="6">
    <location>
        <begin position="129"/>
        <end position="157"/>
    </location>
</feature>
<dbReference type="VEuPathDB" id="FungiDB:RhiirA1_456134"/>
<dbReference type="AlphaFoldDB" id="A0A2I1EEF4"/>
<name>A0A2I1EEF4_9GLOM</name>
<accession>A0A2I1EEF4</accession>
<dbReference type="Gene3D" id="1.20.1070.10">
    <property type="entry name" value="Rhodopsin 7-helix transmembrane proteins"/>
    <property type="match status" value="1"/>
</dbReference>
<evidence type="ECO:0000256" key="3">
    <source>
        <dbReference type="ARBA" id="ARBA00022989"/>
    </source>
</evidence>
<keyword evidence="3 6" id="KW-1133">Transmembrane helix</keyword>
<evidence type="ECO:0000313" key="11">
    <source>
        <dbReference type="Proteomes" id="UP000232688"/>
    </source>
</evidence>
<dbReference type="Proteomes" id="UP000684084">
    <property type="component" value="Unassembled WGS sequence"/>
</dbReference>
<feature type="transmembrane region" description="Helical" evidence="6">
    <location>
        <begin position="86"/>
        <end position="105"/>
    </location>
</feature>
<keyword evidence="4 6" id="KW-0472">Membrane</keyword>
<dbReference type="VEuPathDB" id="FungiDB:FUN_001058"/>
<feature type="chain" id="PRO_5014128098" description="G-protein coupled receptors family 1 profile domain-containing protein" evidence="7">
    <location>
        <begin position="28"/>
        <end position="343"/>
    </location>
</feature>
<evidence type="ECO:0000256" key="7">
    <source>
        <dbReference type="SAM" id="SignalP"/>
    </source>
</evidence>
<evidence type="ECO:0000256" key="1">
    <source>
        <dbReference type="ARBA" id="ARBA00004141"/>
    </source>
</evidence>
<feature type="transmembrane region" description="Helical" evidence="6">
    <location>
        <begin position="292"/>
        <end position="310"/>
    </location>
</feature>
<dbReference type="EMBL" id="LLXH01000283">
    <property type="protein sequence ID" value="PKC69324.1"/>
    <property type="molecule type" value="Genomic_DNA"/>
</dbReference>
<reference evidence="10 11" key="1">
    <citation type="submission" date="2017-10" db="EMBL/GenBank/DDBJ databases">
        <title>Extensive intraspecific genome diversity in a model arbuscular mycorrhizal fungus.</title>
        <authorList>
            <person name="Chen E.C.H."/>
            <person name="Morin E."/>
            <person name="Baudet D."/>
            <person name="Noel J."/>
            <person name="Ndikumana S."/>
            <person name="Charron P."/>
            <person name="St-Onge C."/>
            <person name="Giorgi J."/>
            <person name="Grigoriev I.V."/>
            <person name="Roux C."/>
            <person name="Martin F.M."/>
            <person name="Corradi N."/>
        </authorList>
    </citation>
    <scope>NUCLEOTIDE SEQUENCE [LARGE SCALE GENOMIC DNA]</scope>
    <source>
        <strain evidence="10 11">A1</strain>
    </source>
</reference>
<keyword evidence="2 6" id="KW-0812">Transmembrane</keyword>
<dbReference type="Pfam" id="PF00001">
    <property type="entry name" value="7tm_1"/>
    <property type="match status" value="1"/>
</dbReference>
<evidence type="ECO:0000259" key="8">
    <source>
        <dbReference type="PROSITE" id="PS50262"/>
    </source>
</evidence>
<feature type="transmembrane region" description="Helical" evidence="6">
    <location>
        <begin position="260"/>
        <end position="280"/>
    </location>
</feature>
<reference evidence="9" key="3">
    <citation type="submission" date="2020-05" db="EMBL/GenBank/DDBJ databases">
        <authorList>
            <person name="Rincon C."/>
            <person name="Sanders R I."/>
            <person name="Robbins C."/>
            <person name="Chaturvedi A."/>
        </authorList>
    </citation>
    <scope>NUCLEOTIDE SEQUENCE</scope>
    <source>
        <strain evidence="9">CHB12</strain>
    </source>
</reference>
<feature type="signal peptide" evidence="7">
    <location>
        <begin position="1"/>
        <end position="27"/>
    </location>
</feature>
<dbReference type="PANTHER" id="PTHR23112">
    <property type="entry name" value="G PROTEIN-COUPLED RECEPTOR 157-RELATED"/>
    <property type="match status" value="1"/>
</dbReference>
<feature type="transmembrane region" description="Helical" evidence="6">
    <location>
        <begin position="43"/>
        <end position="65"/>
    </location>
</feature>